<gene>
    <name evidence="3" type="ORF">ACFFUT_05545</name>
</gene>
<dbReference type="PANTHER" id="PTHR21017:SF17">
    <property type="entry name" value="PROTEIN NIPSNAP"/>
    <property type="match status" value="1"/>
</dbReference>
<dbReference type="Gene3D" id="3.30.70.100">
    <property type="match status" value="2"/>
</dbReference>
<dbReference type="InterPro" id="IPR012577">
    <property type="entry name" value="NIPSNAP"/>
</dbReference>
<dbReference type="RefSeq" id="WP_213888976.1">
    <property type="nucleotide sequence ID" value="NZ_JAGFNU010000005.1"/>
</dbReference>
<dbReference type="PANTHER" id="PTHR21017">
    <property type="entry name" value="NIPSNAP-RELATED"/>
    <property type="match status" value="1"/>
</dbReference>
<sequence>MSIYEFATLQTKTSAAPMAAEVLEKYLHSPHNLGQLLGCWISEIGALNRVALLRRYQDKLTHDTERQILLTSNDPFGCGSLLIGMTLDRCAPFPNVPEIDAGHFGPFYEIRTYEMETGGLAPTLETWAKAIPIRAERSKLVTVLHTVEGAPKMVSVWPYPSIEDRQVTRKQAINDGIWPPIDSFKHLKTEMLSTLYLPTSFSPLQ</sequence>
<organism evidence="3 4">
    <name type="scientific">Pseudohalocynthiibacter aestuariivivens</name>
    <dbReference type="NCBI Taxonomy" id="1591409"/>
    <lineage>
        <taxon>Bacteria</taxon>
        <taxon>Pseudomonadati</taxon>
        <taxon>Pseudomonadota</taxon>
        <taxon>Alphaproteobacteria</taxon>
        <taxon>Rhodobacterales</taxon>
        <taxon>Paracoccaceae</taxon>
        <taxon>Pseudohalocynthiibacter</taxon>
    </lineage>
</organism>
<evidence type="ECO:0000313" key="3">
    <source>
        <dbReference type="EMBL" id="MFB9231247.1"/>
    </source>
</evidence>
<name>A0ABV5JCQ9_9RHOB</name>
<proteinExistence type="inferred from homology"/>
<evidence type="ECO:0000313" key="4">
    <source>
        <dbReference type="Proteomes" id="UP001589683"/>
    </source>
</evidence>
<evidence type="ECO:0000259" key="2">
    <source>
        <dbReference type="Pfam" id="PF07978"/>
    </source>
</evidence>
<dbReference type="EMBL" id="JBHMEA010000016">
    <property type="protein sequence ID" value="MFB9231247.1"/>
    <property type="molecule type" value="Genomic_DNA"/>
</dbReference>
<feature type="domain" description="NIPSNAP" evidence="2">
    <location>
        <begin position="108"/>
        <end position="203"/>
    </location>
</feature>
<evidence type="ECO:0000256" key="1">
    <source>
        <dbReference type="ARBA" id="ARBA00005291"/>
    </source>
</evidence>
<protein>
    <submittedName>
        <fullName evidence="3">NIPSNAP family protein</fullName>
    </submittedName>
</protein>
<dbReference type="InterPro" id="IPR011008">
    <property type="entry name" value="Dimeric_a/b-barrel"/>
</dbReference>
<comment type="similarity">
    <text evidence="1">Belongs to the NipSnap family.</text>
</comment>
<accession>A0ABV5JCQ9</accession>
<dbReference type="Pfam" id="PF07978">
    <property type="entry name" value="NIPSNAP"/>
    <property type="match status" value="2"/>
</dbReference>
<reference evidence="3 4" key="1">
    <citation type="submission" date="2024-09" db="EMBL/GenBank/DDBJ databases">
        <authorList>
            <person name="Sun Q."/>
            <person name="Mori K."/>
        </authorList>
    </citation>
    <scope>NUCLEOTIDE SEQUENCE [LARGE SCALE GENOMIC DNA]</scope>
    <source>
        <strain evidence="3 4">CECT 8726</strain>
    </source>
</reference>
<keyword evidence="4" id="KW-1185">Reference proteome</keyword>
<comment type="caution">
    <text evidence="3">The sequence shown here is derived from an EMBL/GenBank/DDBJ whole genome shotgun (WGS) entry which is preliminary data.</text>
</comment>
<feature type="domain" description="NIPSNAP" evidence="2">
    <location>
        <begin position="4"/>
        <end position="69"/>
    </location>
</feature>
<dbReference type="Proteomes" id="UP001589683">
    <property type="component" value="Unassembled WGS sequence"/>
</dbReference>
<dbReference type="InterPro" id="IPR051557">
    <property type="entry name" value="NipSnap_domain"/>
</dbReference>
<dbReference type="SUPFAM" id="SSF54909">
    <property type="entry name" value="Dimeric alpha+beta barrel"/>
    <property type="match status" value="2"/>
</dbReference>